<feature type="transmembrane region" description="Helical" evidence="6">
    <location>
        <begin position="337"/>
        <end position="355"/>
    </location>
</feature>
<reference evidence="8 9" key="1">
    <citation type="submission" date="2020-08" db="EMBL/GenBank/DDBJ databases">
        <title>Genome public.</title>
        <authorList>
            <person name="Liu C."/>
            <person name="Sun Q."/>
        </authorList>
    </citation>
    <scope>NUCLEOTIDE SEQUENCE [LARGE SCALE GENOMIC DNA]</scope>
    <source>
        <strain evidence="8 9">BX3</strain>
    </source>
</reference>
<dbReference type="Proteomes" id="UP000637513">
    <property type="component" value="Unassembled WGS sequence"/>
</dbReference>
<feature type="transmembrane region" description="Helical" evidence="6">
    <location>
        <begin position="268"/>
        <end position="288"/>
    </location>
</feature>
<keyword evidence="5 6" id="KW-0472">Membrane</keyword>
<dbReference type="RefSeq" id="WP_249304081.1">
    <property type="nucleotide sequence ID" value="NZ_JACRSW010000018.1"/>
</dbReference>
<feature type="transmembrane region" description="Helical" evidence="6">
    <location>
        <begin position="295"/>
        <end position="317"/>
    </location>
</feature>
<feature type="transmembrane region" description="Helical" evidence="6">
    <location>
        <begin position="186"/>
        <end position="204"/>
    </location>
</feature>
<keyword evidence="2" id="KW-0813">Transport</keyword>
<keyword evidence="9" id="KW-1185">Reference proteome</keyword>
<dbReference type="PANTHER" id="PTHR43568">
    <property type="entry name" value="P PROTEIN"/>
    <property type="match status" value="1"/>
</dbReference>
<evidence type="ECO:0000256" key="5">
    <source>
        <dbReference type="ARBA" id="ARBA00023136"/>
    </source>
</evidence>
<evidence type="ECO:0000256" key="1">
    <source>
        <dbReference type="ARBA" id="ARBA00004141"/>
    </source>
</evidence>
<protein>
    <submittedName>
        <fullName evidence="8">Citrate transporter</fullName>
    </submittedName>
</protein>
<organism evidence="8 9">
    <name type="scientific">Jutongia hominis</name>
    <dbReference type="NCBI Taxonomy" id="2763664"/>
    <lineage>
        <taxon>Bacteria</taxon>
        <taxon>Bacillati</taxon>
        <taxon>Bacillota</taxon>
        <taxon>Clostridia</taxon>
        <taxon>Lachnospirales</taxon>
        <taxon>Lachnospiraceae</taxon>
        <taxon>Jutongia</taxon>
    </lineage>
</organism>
<evidence type="ECO:0000313" key="9">
    <source>
        <dbReference type="Proteomes" id="UP000637513"/>
    </source>
</evidence>
<name>A0ABR7MVA3_9FIRM</name>
<proteinExistence type="predicted"/>
<accession>A0ABR7MVA3</accession>
<comment type="subcellular location">
    <subcellularLocation>
        <location evidence="1">Membrane</location>
        <topology evidence="1">Multi-pass membrane protein</topology>
    </subcellularLocation>
</comment>
<feature type="transmembrane region" description="Helical" evidence="6">
    <location>
        <begin position="235"/>
        <end position="256"/>
    </location>
</feature>
<evidence type="ECO:0000313" key="8">
    <source>
        <dbReference type="EMBL" id="MBC8557138.1"/>
    </source>
</evidence>
<dbReference type="InterPro" id="IPR051475">
    <property type="entry name" value="Diverse_Ion_Transporter"/>
</dbReference>
<gene>
    <name evidence="8" type="ORF">H8700_05395</name>
</gene>
<feature type="transmembrane region" description="Helical" evidence="6">
    <location>
        <begin position="138"/>
        <end position="162"/>
    </location>
</feature>
<dbReference type="InterPro" id="IPR004680">
    <property type="entry name" value="Cit_transptr-like_dom"/>
</dbReference>
<evidence type="ECO:0000256" key="6">
    <source>
        <dbReference type="SAM" id="Phobius"/>
    </source>
</evidence>
<dbReference type="PANTHER" id="PTHR43568:SF1">
    <property type="entry name" value="P PROTEIN"/>
    <property type="match status" value="1"/>
</dbReference>
<keyword evidence="4 6" id="KW-1133">Transmembrane helix</keyword>
<evidence type="ECO:0000256" key="3">
    <source>
        <dbReference type="ARBA" id="ARBA00022692"/>
    </source>
</evidence>
<sequence>MEHREMIAVLYQFTIRQINFGTLILLFCLMGVVAGIQRLGYIDLCTLYLMNRAQNIRRIAYYLIGSSFFFSMFLTNDVALIILVPFTIGIINRIGASDQLIRFIVLETIAANMGSMLTPIGNPQNVFLYQNYKMTLVAFYRIILPYGVVAFVLLGIFIFILFPTEPIEQEQNITDTGEAYVIKHKLLWTIVFIVLFLLCILTVLRFVPHVVTFFAVFIGVFLCDRKIFCRINYGLLIKFIILFIVVGDVAQIPWINKMLSTMIVGNEVAGGILISQIVSNVPAAILIARFTSNGNALLLGVNIGGLGTLIASMASMISLDYYEKSIFADKKAYILSFTKYNILFLLIEIVLVLLLL</sequence>
<evidence type="ECO:0000259" key="7">
    <source>
        <dbReference type="Pfam" id="PF03600"/>
    </source>
</evidence>
<feature type="domain" description="Citrate transporter-like" evidence="7">
    <location>
        <begin position="14"/>
        <end position="288"/>
    </location>
</feature>
<evidence type="ECO:0000256" key="2">
    <source>
        <dbReference type="ARBA" id="ARBA00022448"/>
    </source>
</evidence>
<feature type="transmembrane region" description="Helical" evidence="6">
    <location>
        <begin position="59"/>
        <end position="88"/>
    </location>
</feature>
<dbReference type="EMBL" id="JACRSW010000018">
    <property type="protein sequence ID" value="MBC8557138.1"/>
    <property type="molecule type" value="Genomic_DNA"/>
</dbReference>
<comment type="caution">
    <text evidence="8">The sequence shown here is derived from an EMBL/GenBank/DDBJ whole genome shotgun (WGS) entry which is preliminary data.</text>
</comment>
<feature type="transmembrane region" description="Helical" evidence="6">
    <location>
        <begin position="20"/>
        <end position="39"/>
    </location>
</feature>
<evidence type="ECO:0000256" key="4">
    <source>
        <dbReference type="ARBA" id="ARBA00022989"/>
    </source>
</evidence>
<feature type="transmembrane region" description="Helical" evidence="6">
    <location>
        <begin position="100"/>
        <end position="118"/>
    </location>
</feature>
<keyword evidence="3 6" id="KW-0812">Transmembrane</keyword>
<dbReference type="Pfam" id="PF03600">
    <property type="entry name" value="CitMHS"/>
    <property type="match status" value="1"/>
</dbReference>